<dbReference type="AlphaFoldDB" id="A0A7G2D8S4"/>
<name>A0A7G2D8S4_9EURY</name>
<accession>A0A7G2D8S4</accession>
<gene>
    <name evidence="1" type="ORF">TIRI35C_1210</name>
</gene>
<keyword evidence="2" id="KW-1185">Reference proteome</keyword>
<dbReference type="KEGG" id="tcq:TIRI35C_1210"/>
<dbReference type="GeneID" id="58918952"/>
<proteinExistence type="predicted"/>
<evidence type="ECO:0000313" key="2">
    <source>
        <dbReference type="Proteomes" id="UP000516304"/>
    </source>
</evidence>
<reference evidence="1 2" key="1">
    <citation type="submission" date="2020-09" db="EMBL/GenBank/DDBJ databases">
        <authorList>
            <person name="Courtine D."/>
        </authorList>
    </citation>
    <scope>NUCLEOTIDE SEQUENCE [LARGE SCALE GENOMIC DNA]</scope>
    <source>
        <strain evidence="1 2">IRI35c</strain>
    </source>
</reference>
<dbReference type="RefSeq" id="WP_188202144.1">
    <property type="nucleotide sequence ID" value="NZ_LR881183.1"/>
</dbReference>
<dbReference type="Proteomes" id="UP000516304">
    <property type="component" value="Chromosome TIRI35C"/>
</dbReference>
<organism evidence="1 2">
    <name type="scientific">Thermococcus camini</name>
    <dbReference type="NCBI Taxonomy" id="2016373"/>
    <lineage>
        <taxon>Archaea</taxon>
        <taxon>Methanobacteriati</taxon>
        <taxon>Methanobacteriota</taxon>
        <taxon>Thermococci</taxon>
        <taxon>Thermococcales</taxon>
        <taxon>Thermococcaceae</taxon>
        <taxon>Thermococcus</taxon>
    </lineage>
</organism>
<dbReference type="EMBL" id="LR881183">
    <property type="protein sequence ID" value="CAD5244364.1"/>
    <property type="molecule type" value="Genomic_DNA"/>
</dbReference>
<protein>
    <submittedName>
        <fullName evidence="1">Uncharacterized protein</fullName>
    </submittedName>
</protein>
<evidence type="ECO:0000313" key="1">
    <source>
        <dbReference type="EMBL" id="CAD5244364.1"/>
    </source>
</evidence>
<sequence>MKPEDGPITLGDVKLLVRELLGYTITDHQLKKDLMEWLQSKGLTVDDVRIRRGKSFRYNLPVEFVEYELKLCKKRLEGETLSRELYGEFPFVKIHHGTLEELSKKFERLPSHELYPLVKAAIRAAIERRSASAQAQLVIEYTCWGLCHSHHNRATFKPIVILNVKSGLFIMARYTKDGLETKLIEDPFVRPQIK</sequence>